<dbReference type="KEGG" id="bic:LMTR13_06665"/>
<organism evidence="1 2">
    <name type="scientific">Bradyrhizobium icense</name>
    <dbReference type="NCBI Taxonomy" id="1274631"/>
    <lineage>
        <taxon>Bacteria</taxon>
        <taxon>Pseudomonadati</taxon>
        <taxon>Pseudomonadota</taxon>
        <taxon>Alphaproteobacteria</taxon>
        <taxon>Hyphomicrobiales</taxon>
        <taxon>Nitrobacteraceae</taxon>
        <taxon>Bradyrhizobium</taxon>
    </lineage>
</organism>
<proteinExistence type="predicted"/>
<dbReference type="EMBL" id="CP016428">
    <property type="protein sequence ID" value="ANV99903.1"/>
    <property type="molecule type" value="Genomic_DNA"/>
</dbReference>
<protein>
    <submittedName>
        <fullName evidence="1">Uncharacterized protein</fullName>
    </submittedName>
</protein>
<keyword evidence="2" id="KW-1185">Reference proteome</keyword>
<evidence type="ECO:0000313" key="1">
    <source>
        <dbReference type="EMBL" id="ANV99903.1"/>
    </source>
</evidence>
<accession>A0A1B1UAX5</accession>
<sequence>MPECSAARSTKKTYACFVRRYDANHLAQHPKQKVSTMKLLVTAEDAPEDKTVNYSFRLGFKYRHRAGNFDSRLLQSHCRRKHWRRNSSRLQRQLRRRWH</sequence>
<gene>
    <name evidence="1" type="ORF">LMTR13_06665</name>
</gene>
<dbReference type="AlphaFoldDB" id="A0A1B1UAX5"/>
<reference evidence="1 2" key="1">
    <citation type="submission" date="2016-07" db="EMBL/GenBank/DDBJ databases">
        <title>Complete genome sequence of Bradyrhizobium icense LMTR 13T, a potential inoculant strain isolated from lima bean (Phaseolus lunatus) in Peru.</title>
        <authorList>
            <person name="Ormeno-Orrillo E."/>
            <person name="Duran D."/>
            <person name="Rogel M.A."/>
            <person name="Rey L."/>
            <person name="Imperial J."/>
            <person name="Ruiz-Argueso T."/>
            <person name="Martinez-Romero E."/>
        </authorList>
    </citation>
    <scope>NUCLEOTIDE SEQUENCE [LARGE SCALE GENOMIC DNA]</scope>
    <source>
        <strain evidence="1 2">LMTR 13</strain>
    </source>
</reference>
<name>A0A1B1UAX5_9BRAD</name>
<dbReference type="Proteomes" id="UP000092839">
    <property type="component" value="Chromosome"/>
</dbReference>
<evidence type="ECO:0000313" key="2">
    <source>
        <dbReference type="Proteomes" id="UP000092839"/>
    </source>
</evidence>